<accession>A0A4C1ZKB8</accession>
<reference evidence="2 3" key="1">
    <citation type="journal article" date="2019" name="Commun. Biol.">
        <title>The bagworm genome reveals a unique fibroin gene that provides high tensile strength.</title>
        <authorList>
            <person name="Kono N."/>
            <person name="Nakamura H."/>
            <person name="Ohtoshi R."/>
            <person name="Tomita M."/>
            <person name="Numata K."/>
            <person name="Arakawa K."/>
        </authorList>
    </citation>
    <scope>NUCLEOTIDE SEQUENCE [LARGE SCALE GENOMIC DNA]</scope>
</reference>
<protein>
    <submittedName>
        <fullName evidence="2">Uncharacterized protein</fullName>
    </submittedName>
</protein>
<gene>
    <name evidence="2" type="ORF">EVAR_45432_1</name>
</gene>
<comment type="caution">
    <text evidence="2">The sequence shown here is derived from an EMBL/GenBank/DDBJ whole genome shotgun (WGS) entry which is preliminary data.</text>
</comment>
<keyword evidence="3" id="KW-1185">Reference proteome</keyword>
<dbReference type="EMBL" id="BGZK01001833">
    <property type="protein sequence ID" value="GBP87067.1"/>
    <property type="molecule type" value="Genomic_DNA"/>
</dbReference>
<evidence type="ECO:0000313" key="3">
    <source>
        <dbReference type="Proteomes" id="UP000299102"/>
    </source>
</evidence>
<feature type="compositionally biased region" description="Basic residues" evidence="1">
    <location>
        <begin position="84"/>
        <end position="94"/>
    </location>
</feature>
<name>A0A4C1ZKB8_EUMVA</name>
<organism evidence="2 3">
    <name type="scientific">Eumeta variegata</name>
    <name type="common">Bagworm moth</name>
    <name type="synonym">Eumeta japonica</name>
    <dbReference type="NCBI Taxonomy" id="151549"/>
    <lineage>
        <taxon>Eukaryota</taxon>
        <taxon>Metazoa</taxon>
        <taxon>Ecdysozoa</taxon>
        <taxon>Arthropoda</taxon>
        <taxon>Hexapoda</taxon>
        <taxon>Insecta</taxon>
        <taxon>Pterygota</taxon>
        <taxon>Neoptera</taxon>
        <taxon>Endopterygota</taxon>
        <taxon>Lepidoptera</taxon>
        <taxon>Glossata</taxon>
        <taxon>Ditrysia</taxon>
        <taxon>Tineoidea</taxon>
        <taxon>Psychidae</taxon>
        <taxon>Oiketicinae</taxon>
        <taxon>Eumeta</taxon>
    </lineage>
</organism>
<proteinExistence type="predicted"/>
<sequence>MFAARGSPVIYSGTVQRTKLCRSELPANDAMRGFNTPRPFPLHPRIPNSCNCDAFVTNFAAAEFQALYSGGSLQSSRGFHNGIKKRRLTRRHASRTTTQPHRPHVQAGTDPLGNDTREGPSPPTRLYLNASFAFKKSYSHDDGRAAPARWSGRRPQLKATCCTTQETPAAAQLVTKVSRRRRTRTRGEDEGHRVHLTTGDLTDDYLTRVESSAPCVEEQIKLLVGVFDADGGRRWLRTGFSFEAVDSK</sequence>
<evidence type="ECO:0000256" key="1">
    <source>
        <dbReference type="SAM" id="MobiDB-lite"/>
    </source>
</evidence>
<dbReference type="AlphaFoldDB" id="A0A4C1ZKB8"/>
<evidence type="ECO:0000313" key="2">
    <source>
        <dbReference type="EMBL" id="GBP87067.1"/>
    </source>
</evidence>
<feature type="region of interest" description="Disordered" evidence="1">
    <location>
        <begin position="84"/>
        <end position="124"/>
    </location>
</feature>
<dbReference type="Proteomes" id="UP000299102">
    <property type="component" value="Unassembled WGS sequence"/>
</dbReference>